<organism evidence="2 3">
    <name type="scientific">Shewanella eurypsychrophilus</name>
    <dbReference type="NCBI Taxonomy" id="2593656"/>
    <lineage>
        <taxon>Bacteria</taxon>
        <taxon>Pseudomonadati</taxon>
        <taxon>Pseudomonadota</taxon>
        <taxon>Gammaproteobacteria</taxon>
        <taxon>Alteromonadales</taxon>
        <taxon>Shewanellaceae</taxon>
        <taxon>Shewanella</taxon>
    </lineage>
</organism>
<dbReference type="SUPFAM" id="SSF53474">
    <property type="entry name" value="alpha/beta-Hydrolases"/>
    <property type="match status" value="1"/>
</dbReference>
<accession>A0ABX6V6I1</accession>
<dbReference type="PANTHER" id="PTHR37946">
    <property type="entry name" value="SLL1969 PROTEIN"/>
    <property type="match status" value="1"/>
</dbReference>
<gene>
    <name evidence="2" type="ORF">FM038_000810</name>
</gene>
<dbReference type="GO" id="GO:0016787">
    <property type="term" value="F:hydrolase activity"/>
    <property type="evidence" value="ECO:0007669"/>
    <property type="project" value="UniProtKB-KW"/>
</dbReference>
<dbReference type="Proteomes" id="UP000316416">
    <property type="component" value="Chromosome"/>
</dbReference>
<evidence type="ECO:0000256" key="1">
    <source>
        <dbReference type="SAM" id="SignalP"/>
    </source>
</evidence>
<proteinExistence type="predicted"/>
<feature type="chain" id="PRO_5045462459" evidence="1">
    <location>
        <begin position="22"/>
        <end position="236"/>
    </location>
</feature>
<sequence length="236" mass="25196">MKMVPTLLVFLTCVVSTNVFADECVVLLHGLGRSAASMEKLAGVLELQGYHIANISYPSRKMSIESLANIAVRDGLAQCNKAKATQVNFVTHSLGGILVRQFYSHHSASAVNRVVMLGPPNQGSEIVDKLGLLPGYELITGKAGTQLGTDINSVPKQLGPVNFELGIIAGTQSINPIMSSMLPNHDDGKVSVAATKVKGMSDFVALPTIHSHMMKNDAVIKEVVSFLSEGRFTLSH</sequence>
<evidence type="ECO:0000313" key="3">
    <source>
        <dbReference type="Proteomes" id="UP000316416"/>
    </source>
</evidence>
<feature type="signal peptide" evidence="1">
    <location>
        <begin position="1"/>
        <end position="21"/>
    </location>
</feature>
<name>A0ABX6V6I1_9GAMM</name>
<dbReference type="Pfam" id="PF02089">
    <property type="entry name" value="Palm_thioest"/>
    <property type="match status" value="1"/>
</dbReference>
<keyword evidence="2" id="KW-0378">Hydrolase</keyword>
<dbReference type="EMBL" id="CP045503">
    <property type="protein sequence ID" value="QPG56126.1"/>
    <property type="molecule type" value="Genomic_DNA"/>
</dbReference>
<protein>
    <submittedName>
        <fullName evidence="2">Alpha/beta hydrolase</fullName>
    </submittedName>
</protein>
<keyword evidence="1" id="KW-0732">Signal</keyword>
<evidence type="ECO:0000313" key="2">
    <source>
        <dbReference type="EMBL" id="QPG56126.1"/>
    </source>
</evidence>
<dbReference type="InterPro" id="IPR029058">
    <property type="entry name" value="AB_hydrolase_fold"/>
</dbReference>
<dbReference type="PANTHER" id="PTHR37946:SF1">
    <property type="entry name" value="SLL1969 PROTEIN"/>
    <property type="match status" value="1"/>
</dbReference>
<dbReference type="RefSeq" id="WP_142873114.1">
    <property type="nucleotide sequence ID" value="NZ_CP045503.2"/>
</dbReference>
<dbReference type="Gene3D" id="3.40.50.1820">
    <property type="entry name" value="alpha/beta hydrolase"/>
    <property type="match status" value="1"/>
</dbReference>
<keyword evidence="3" id="KW-1185">Reference proteome</keyword>
<reference evidence="2" key="1">
    <citation type="submission" date="2021-07" db="EMBL/GenBank/DDBJ databases">
        <title>Shewanella sp. YLB-07 whole genome sequence.</title>
        <authorList>
            <person name="Yu L."/>
        </authorList>
    </citation>
    <scope>NUCLEOTIDE SEQUENCE</scope>
    <source>
        <strain evidence="2">YLB-08</strain>
    </source>
</reference>